<dbReference type="AlphaFoldDB" id="A0A7R7XMD3"/>
<dbReference type="KEGG" id="apuu:APUU_40052A"/>
<dbReference type="EMBL" id="AP024446">
    <property type="protein sequence ID" value="BCS23608.1"/>
    <property type="molecule type" value="Genomic_DNA"/>
</dbReference>
<dbReference type="RefSeq" id="XP_041555802.1">
    <property type="nucleotide sequence ID" value="XM_041703081.1"/>
</dbReference>
<reference evidence="1" key="1">
    <citation type="submission" date="2021-01" db="EMBL/GenBank/DDBJ databases">
        <authorList>
            <consortium name="Aspergillus puulaauensis MK2 genome sequencing consortium"/>
            <person name="Kazuki M."/>
            <person name="Futagami T."/>
        </authorList>
    </citation>
    <scope>NUCLEOTIDE SEQUENCE</scope>
    <source>
        <strain evidence="1">MK2</strain>
    </source>
</reference>
<organism evidence="1 2">
    <name type="scientific">Aspergillus puulaauensis</name>
    <dbReference type="NCBI Taxonomy" id="1220207"/>
    <lineage>
        <taxon>Eukaryota</taxon>
        <taxon>Fungi</taxon>
        <taxon>Dikarya</taxon>
        <taxon>Ascomycota</taxon>
        <taxon>Pezizomycotina</taxon>
        <taxon>Eurotiomycetes</taxon>
        <taxon>Eurotiomycetidae</taxon>
        <taxon>Eurotiales</taxon>
        <taxon>Aspergillaceae</taxon>
        <taxon>Aspergillus</taxon>
    </lineage>
</organism>
<dbReference type="GeneID" id="64973613"/>
<accession>A0A7R7XMD3</accession>
<gene>
    <name evidence="1" type="ORF">APUU_40052A</name>
</gene>
<keyword evidence="2" id="KW-1185">Reference proteome</keyword>
<name>A0A7R7XMD3_9EURO</name>
<proteinExistence type="predicted"/>
<evidence type="ECO:0000313" key="1">
    <source>
        <dbReference type="EMBL" id="BCS23608.1"/>
    </source>
</evidence>
<dbReference type="Proteomes" id="UP000654913">
    <property type="component" value="Chromosome 4"/>
</dbReference>
<protein>
    <submittedName>
        <fullName evidence="1">Uncharacterized protein</fullName>
    </submittedName>
</protein>
<evidence type="ECO:0000313" key="2">
    <source>
        <dbReference type="Proteomes" id="UP000654913"/>
    </source>
</evidence>
<dbReference type="OrthoDB" id="4526510at2759"/>
<reference evidence="1" key="2">
    <citation type="submission" date="2021-02" db="EMBL/GenBank/DDBJ databases">
        <title>Aspergillus puulaauensis MK2 genome sequence.</title>
        <authorList>
            <person name="Futagami T."/>
            <person name="Mori K."/>
            <person name="Kadooka C."/>
            <person name="Tanaka T."/>
        </authorList>
    </citation>
    <scope>NUCLEOTIDE SEQUENCE</scope>
    <source>
        <strain evidence="1">MK2</strain>
    </source>
</reference>
<sequence>MGEMAKGVGKGVGGVLLKPQAGLWGLIGYPLNGVSRSIEKSYGNNRQDYIIFSRIRQGDADLAAASEDEKTQILARWQALQLKRKQARARRAMPFH</sequence>